<proteinExistence type="predicted"/>
<dbReference type="PROSITE" id="PS51752">
    <property type="entry name" value="JACALIN_LECTIN"/>
    <property type="match status" value="1"/>
</dbReference>
<dbReference type="InterPro" id="IPR035992">
    <property type="entry name" value="Ricin_B-like_lectins"/>
</dbReference>
<dbReference type="AlphaFoldDB" id="A0AA36J8U2"/>
<evidence type="ECO:0000313" key="3">
    <source>
        <dbReference type="Proteomes" id="UP001178507"/>
    </source>
</evidence>
<dbReference type="Gene3D" id="2.100.10.30">
    <property type="entry name" value="Jacalin-like lectin domain"/>
    <property type="match status" value="1"/>
</dbReference>
<sequence>MFGSTAIGFARNALILSFRDGHKYYIAVTRRKRHDRPIPVHPGFPFRARKLVHEAEQAIQSLLARMAKGNASVEKAEAAIAKAVRKAMAEFGPKEVAEDIPLVGFFTGLFFSALRLWDGDYRKASEEFVAGLAGEFPGPGWAISTAINVDLLAADVKEFVATEQSRAQAGRAEAEAAEKAIELEWLQLAELNYGSPIFGAAQGSVNMLFDDLAFAHKGKLSAVFIRSGEAINGIQAFYGSAAPHAVAAPYHGRGQLLGGQPHLFVLREGEHLVGIEVWHGGHIDAMVLYTSSGRHSQEFGGRGGHRDFYRAPEGMRISSFRGYVDEVVLRLGVSISPLEEHPVLAHVPRGVSLTLPQERCVYRIEPHGGTDRGRTMLSCTSGGVVDLFGFDDQSGRQQWTFVHVSDDFYNILVASGTHSHALMLSTTPDGKTVDLFGHDDGSGRQRWRLTPLQSSNGTLYRIEVSGGVKNDRLLSCTPDGKVDLFGRDDDSGRQKWKLVLLGWPKL</sequence>
<dbReference type="SUPFAM" id="SSF51101">
    <property type="entry name" value="Mannose-binding lectins"/>
    <property type="match status" value="1"/>
</dbReference>
<dbReference type="Pfam" id="PF01419">
    <property type="entry name" value="Jacalin"/>
    <property type="match status" value="1"/>
</dbReference>
<dbReference type="PANTHER" id="PTHR21054:SF2">
    <property type="entry name" value="MIP04191P"/>
    <property type="match status" value="1"/>
</dbReference>
<feature type="domain" description="Jacalin-type lectin" evidence="1">
    <location>
        <begin position="195"/>
        <end position="337"/>
    </location>
</feature>
<reference evidence="2" key="1">
    <citation type="submission" date="2023-08" db="EMBL/GenBank/DDBJ databases">
        <authorList>
            <person name="Chen Y."/>
            <person name="Shah S."/>
            <person name="Dougan E. K."/>
            <person name="Thang M."/>
            <person name="Chan C."/>
        </authorList>
    </citation>
    <scope>NUCLEOTIDE SEQUENCE</scope>
</reference>
<dbReference type="Gene3D" id="2.80.10.50">
    <property type="match status" value="1"/>
</dbReference>
<dbReference type="PROSITE" id="PS50231">
    <property type="entry name" value="RICIN_B_LECTIN"/>
    <property type="match status" value="1"/>
</dbReference>
<dbReference type="InterPro" id="IPR001229">
    <property type="entry name" value="Jacalin-like_lectin_dom"/>
</dbReference>
<dbReference type="Proteomes" id="UP001178507">
    <property type="component" value="Unassembled WGS sequence"/>
</dbReference>
<comment type="caution">
    <text evidence="2">The sequence shown here is derived from an EMBL/GenBank/DDBJ whole genome shotgun (WGS) entry which is preliminary data.</text>
</comment>
<dbReference type="EMBL" id="CAUJNA010003386">
    <property type="protein sequence ID" value="CAJ1400800.1"/>
    <property type="molecule type" value="Genomic_DNA"/>
</dbReference>
<name>A0AA36J8U2_9DINO</name>
<accession>A0AA36J8U2</accession>
<dbReference type="SUPFAM" id="SSF50370">
    <property type="entry name" value="Ricin B-like lectins"/>
    <property type="match status" value="1"/>
</dbReference>
<dbReference type="CDD" id="cd00161">
    <property type="entry name" value="beta-trefoil_Ricin-like"/>
    <property type="match status" value="1"/>
</dbReference>
<keyword evidence="3" id="KW-1185">Reference proteome</keyword>
<dbReference type="PANTHER" id="PTHR21054">
    <property type="entry name" value="ZINC METALLOPROTEINASE-RELATED"/>
    <property type="match status" value="1"/>
</dbReference>
<protein>
    <recommendedName>
        <fullName evidence="1">Jacalin-type lectin domain-containing protein</fullName>
    </recommendedName>
</protein>
<gene>
    <name evidence="2" type="ORF">EVOR1521_LOCUS24082</name>
</gene>
<evidence type="ECO:0000313" key="2">
    <source>
        <dbReference type="EMBL" id="CAJ1400800.1"/>
    </source>
</evidence>
<organism evidence="2 3">
    <name type="scientific">Effrenium voratum</name>
    <dbReference type="NCBI Taxonomy" id="2562239"/>
    <lineage>
        <taxon>Eukaryota</taxon>
        <taxon>Sar</taxon>
        <taxon>Alveolata</taxon>
        <taxon>Dinophyceae</taxon>
        <taxon>Suessiales</taxon>
        <taxon>Symbiodiniaceae</taxon>
        <taxon>Effrenium</taxon>
    </lineage>
</organism>
<evidence type="ECO:0000259" key="1">
    <source>
        <dbReference type="PROSITE" id="PS51752"/>
    </source>
</evidence>
<dbReference type="InterPro" id="IPR036404">
    <property type="entry name" value="Jacalin-like_lectin_dom_sf"/>
</dbReference>
<dbReference type="InterPro" id="IPR053002">
    <property type="entry name" value="Metalloproteinase_M10B"/>
</dbReference>
<dbReference type="SMART" id="SM00915">
    <property type="entry name" value="Jacalin"/>
    <property type="match status" value="1"/>
</dbReference>